<dbReference type="Gene3D" id="3.40.50.1820">
    <property type="entry name" value="alpha/beta hydrolase"/>
    <property type="match status" value="1"/>
</dbReference>
<dbReference type="VEuPathDB" id="FungiDB:AeMF1_002006"/>
<evidence type="ECO:0000256" key="1">
    <source>
        <dbReference type="SAM" id="Phobius"/>
    </source>
</evidence>
<evidence type="ECO:0000313" key="3">
    <source>
        <dbReference type="EMBL" id="KAF0732320.1"/>
    </source>
</evidence>
<dbReference type="PANTHER" id="PTHR45856">
    <property type="entry name" value="ALPHA/BETA-HYDROLASES SUPERFAMILY PROTEIN"/>
    <property type="match status" value="1"/>
</dbReference>
<dbReference type="InterPro" id="IPR051218">
    <property type="entry name" value="Sec_MonoDiacylglyc_Lipase"/>
</dbReference>
<dbReference type="GO" id="GO:0006629">
    <property type="term" value="P:lipid metabolic process"/>
    <property type="evidence" value="ECO:0007669"/>
    <property type="project" value="InterPro"/>
</dbReference>
<evidence type="ECO:0000259" key="2">
    <source>
        <dbReference type="Pfam" id="PF01764"/>
    </source>
</evidence>
<protein>
    <recommendedName>
        <fullName evidence="2">Fungal lipase-type domain-containing protein</fullName>
    </recommendedName>
</protein>
<dbReference type="SUPFAM" id="SSF53474">
    <property type="entry name" value="alpha/beta-Hydrolases"/>
    <property type="match status" value="1"/>
</dbReference>
<dbReference type="InterPro" id="IPR029058">
    <property type="entry name" value="AB_hydrolase_fold"/>
</dbReference>
<feature type="transmembrane region" description="Helical" evidence="1">
    <location>
        <begin position="281"/>
        <end position="299"/>
    </location>
</feature>
<dbReference type="EMBL" id="VJMJ01000135">
    <property type="protein sequence ID" value="KAF0732320.1"/>
    <property type="molecule type" value="Genomic_DNA"/>
</dbReference>
<sequence>MDDGDADMIHRPLLFSSKGYASSQMLLDDAHRRSRHLHPNAELETSHNPMLQGPLAPRLRLETLSSSAATAVLSLTYLAFGMAIALPYLHSIGYLSKSVDLPGDLCPADTYRNACTYIDWQGSNAWWAANVSNVSWLAGSMALDMTPRNLNSSEKSFVLEFDVYVYGGHFPLPGVKRNQWILARFNQSVWIHCPHGICERATLFDISQDNEGLGGNGYGSYLIVVLYHGYYPNLFAHSVDYFFSFTQPAIFASELIIRTVLFACTLITLPWWLYRTAYLSSMLPVQKSVFALGLVLLFYQNPIYTMAQWYRTVNDTTRFASALCQSFGSALLRLSWLFLMDHPLSASSTVLKLLFGLADLLIHATMCVLHFPQLFGIGRHEIWYTALGFLTVGLTWLWLWWILSICLSTVKTLKQLIYMVSRDQQLSYRFLFLELFLIFVYVFFGSVAQIVILLHEWLSYGTNPFILASVASFSVGAQPVEKVFFVSILVYMTLFVHLPPTAMFLGSTSFYVQEAHRVNMYDDVASDSSKVFCLETAEWVVQLAWQAYLDPLGNPSASGGGIQTLENFGYELIVHLRHELLDTQAIVCMDRTKKRLVVAFRGSVSKAHWKTNMRFHQVPLWINSMQGFKNSAANSCRARAMRWASRVPLLNLALPRVHSGFWKAYAAVRNDLKETLRLLLDDYPDLTLFMTGHSMGGALAILAAYDCAVHFNIDVNMYNFGGPRVGNPAFVRQYNRAVPNSYRVVLDGDLVAGIPKFWGLYQHVGTEVAIDEMGNLIVDPSFIERRLQQRTKTRVAVHGMMMYRSMLRKCFDNLEL</sequence>
<feature type="transmembrane region" description="Helical" evidence="1">
    <location>
        <begin position="383"/>
        <end position="410"/>
    </location>
</feature>
<feature type="transmembrane region" description="Helical" evidence="1">
    <location>
        <begin position="68"/>
        <end position="89"/>
    </location>
</feature>
<dbReference type="InterPro" id="IPR002921">
    <property type="entry name" value="Fungal_lipase-type"/>
</dbReference>
<feature type="transmembrane region" description="Helical" evidence="1">
    <location>
        <begin position="430"/>
        <end position="451"/>
    </location>
</feature>
<feature type="transmembrane region" description="Helical" evidence="1">
    <location>
        <begin position="255"/>
        <end position="274"/>
    </location>
</feature>
<dbReference type="Proteomes" id="UP000481153">
    <property type="component" value="Unassembled WGS sequence"/>
</dbReference>
<dbReference type="Pfam" id="PF01764">
    <property type="entry name" value="Lipase_3"/>
    <property type="match status" value="1"/>
</dbReference>
<reference evidence="3 4" key="1">
    <citation type="submission" date="2019-07" db="EMBL/GenBank/DDBJ databases">
        <title>Genomics analysis of Aphanomyces spp. identifies a new class of oomycete effector associated with host adaptation.</title>
        <authorList>
            <person name="Gaulin E."/>
        </authorList>
    </citation>
    <scope>NUCLEOTIDE SEQUENCE [LARGE SCALE GENOMIC DNA]</scope>
    <source>
        <strain evidence="3 4">ATCC 201684</strain>
    </source>
</reference>
<accession>A0A6G0WXM8</accession>
<dbReference type="PANTHER" id="PTHR45856:SF11">
    <property type="entry name" value="FUNGAL LIPASE-LIKE DOMAIN-CONTAINING PROTEIN"/>
    <property type="match status" value="1"/>
</dbReference>
<evidence type="ECO:0000313" key="4">
    <source>
        <dbReference type="Proteomes" id="UP000481153"/>
    </source>
</evidence>
<feature type="transmembrane region" description="Helical" evidence="1">
    <location>
        <begin position="483"/>
        <end position="505"/>
    </location>
</feature>
<keyword evidence="1" id="KW-0812">Transmembrane</keyword>
<keyword evidence="4" id="KW-1185">Reference proteome</keyword>
<keyword evidence="1" id="KW-1133">Transmembrane helix</keyword>
<feature type="transmembrane region" description="Helical" evidence="1">
    <location>
        <begin position="351"/>
        <end position="371"/>
    </location>
</feature>
<gene>
    <name evidence="3" type="ORF">Ae201684_010609</name>
</gene>
<keyword evidence="1" id="KW-0472">Membrane</keyword>
<dbReference type="AlphaFoldDB" id="A0A6G0WXM8"/>
<feature type="transmembrane region" description="Helical" evidence="1">
    <location>
        <begin position="457"/>
        <end position="476"/>
    </location>
</feature>
<feature type="domain" description="Fungal lipase-type" evidence="2">
    <location>
        <begin position="597"/>
        <end position="756"/>
    </location>
</feature>
<organism evidence="3 4">
    <name type="scientific">Aphanomyces euteiches</name>
    <dbReference type="NCBI Taxonomy" id="100861"/>
    <lineage>
        <taxon>Eukaryota</taxon>
        <taxon>Sar</taxon>
        <taxon>Stramenopiles</taxon>
        <taxon>Oomycota</taxon>
        <taxon>Saprolegniomycetes</taxon>
        <taxon>Saprolegniales</taxon>
        <taxon>Verrucalvaceae</taxon>
        <taxon>Aphanomyces</taxon>
    </lineage>
</organism>
<dbReference type="CDD" id="cd00519">
    <property type="entry name" value="Lipase_3"/>
    <property type="match status" value="1"/>
</dbReference>
<name>A0A6G0WXM8_9STRA</name>
<comment type="caution">
    <text evidence="3">The sequence shown here is derived from an EMBL/GenBank/DDBJ whole genome shotgun (WGS) entry which is preliminary data.</text>
</comment>
<proteinExistence type="predicted"/>